<evidence type="ECO:0000256" key="1">
    <source>
        <dbReference type="SAM" id="MobiDB-lite"/>
    </source>
</evidence>
<dbReference type="Pfam" id="PF00023">
    <property type="entry name" value="Ank"/>
    <property type="match status" value="1"/>
</dbReference>
<feature type="region of interest" description="Disordered" evidence="1">
    <location>
        <begin position="425"/>
        <end position="446"/>
    </location>
</feature>
<dbReference type="EMBL" id="ML119705">
    <property type="protein sequence ID" value="RPA78932.1"/>
    <property type="molecule type" value="Genomic_DNA"/>
</dbReference>
<dbReference type="Gene3D" id="1.25.40.20">
    <property type="entry name" value="Ankyrin repeat-containing domain"/>
    <property type="match status" value="1"/>
</dbReference>
<dbReference type="OrthoDB" id="20727at2759"/>
<feature type="compositionally biased region" description="Polar residues" evidence="1">
    <location>
        <begin position="430"/>
        <end position="444"/>
    </location>
</feature>
<sequence>MKDGQEEAEINKILALIEAGEAVDESQLDLILGKHRRWDLLEALGVSEDDERVMALREVEAQEEVVRTDAVRAGILQKGGKGVDAQDSAFLRLPVELHVNIAGFLPPPNYELDPCNPRPKFRQRLYTSPLLLVCSRLYAIYSTIVEKYLADDILQSATVHGLEPKNRACGGRCGAIGCYLRWGNLARYGHISTVKKGLERLEPYSWQYILIYRHLIDSLLSVRSPDTCALPPGRRAVPEQCTHPSPRDLASQRFTFRFLCACLGPAGLNQVLWYIHSPLYALNEVHQSSRYRSHSLALARILLESGTDLSSEQADCARHRRIAVDAPRPPNRHLDAAVSDDNLDFVKLLLERGADPNLGYTPGHSIFINMRYSSHLLSLTDGLERILSRMEIGRLLILAGAKGNPFDIQTMPQDRTTPVCQLFRRPKPSTAPSSLVEQPGQSDTEGQHEDLIAIEVSYTSVYYNVIVSTYLDLFEAGKFPNLPHYLNNIGRSPGYRSGWLRQPVMIEQILYDYDPSALPKQRFLAEGEYRQPSHPVPERSAQASLEAFGSGEGWSPNLFTPQSKTGLIKRLLHAGFNPNTSPELFRKNGEFINTLIESVVLSSLPKEEQREIVGLMVEKGASNSCTCGNCYRGLLDRVLGKHGRWDMVGPLGLTEEDEKVVDVRNREAELRGPK</sequence>
<name>A0A3N4HYL6_ASCIM</name>
<evidence type="ECO:0000313" key="3">
    <source>
        <dbReference type="Proteomes" id="UP000275078"/>
    </source>
</evidence>
<dbReference type="InterPro" id="IPR002110">
    <property type="entry name" value="Ankyrin_rpt"/>
</dbReference>
<proteinExistence type="predicted"/>
<reference evidence="2 3" key="1">
    <citation type="journal article" date="2018" name="Nat. Ecol. Evol.">
        <title>Pezizomycetes genomes reveal the molecular basis of ectomycorrhizal truffle lifestyle.</title>
        <authorList>
            <person name="Murat C."/>
            <person name="Payen T."/>
            <person name="Noel B."/>
            <person name="Kuo A."/>
            <person name="Morin E."/>
            <person name="Chen J."/>
            <person name="Kohler A."/>
            <person name="Krizsan K."/>
            <person name="Balestrini R."/>
            <person name="Da Silva C."/>
            <person name="Montanini B."/>
            <person name="Hainaut M."/>
            <person name="Levati E."/>
            <person name="Barry K.W."/>
            <person name="Belfiori B."/>
            <person name="Cichocki N."/>
            <person name="Clum A."/>
            <person name="Dockter R.B."/>
            <person name="Fauchery L."/>
            <person name="Guy J."/>
            <person name="Iotti M."/>
            <person name="Le Tacon F."/>
            <person name="Lindquist E.A."/>
            <person name="Lipzen A."/>
            <person name="Malagnac F."/>
            <person name="Mello A."/>
            <person name="Molinier V."/>
            <person name="Miyauchi S."/>
            <person name="Poulain J."/>
            <person name="Riccioni C."/>
            <person name="Rubini A."/>
            <person name="Sitrit Y."/>
            <person name="Splivallo R."/>
            <person name="Traeger S."/>
            <person name="Wang M."/>
            <person name="Zifcakova L."/>
            <person name="Wipf D."/>
            <person name="Zambonelli A."/>
            <person name="Paolocci F."/>
            <person name="Nowrousian M."/>
            <person name="Ottonello S."/>
            <person name="Baldrian P."/>
            <person name="Spatafora J.W."/>
            <person name="Henrissat B."/>
            <person name="Nagy L.G."/>
            <person name="Aury J.M."/>
            <person name="Wincker P."/>
            <person name="Grigoriev I.V."/>
            <person name="Bonfante P."/>
            <person name="Martin F.M."/>
        </authorList>
    </citation>
    <scope>NUCLEOTIDE SEQUENCE [LARGE SCALE GENOMIC DNA]</scope>
    <source>
        <strain evidence="2 3">RN42</strain>
    </source>
</reference>
<dbReference type="AlphaFoldDB" id="A0A3N4HYL6"/>
<organism evidence="2 3">
    <name type="scientific">Ascobolus immersus RN42</name>
    <dbReference type="NCBI Taxonomy" id="1160509"/>
    <lineage>
        <taxon>Eukaryota</taxon>
        <taxon>Fungi</taxon>
        <taxon>Dikarya</taxon>
        <taxon>Ascomycota</taxon>
        <taxon>Pezizomycotina</taxon>
        <taxon>Pezizomycetes</taxon>
        <taxon>Pezizales</taxon>
        <taxon>Ascobolaceae</taxon>
        <taxon>Ascobolus</taxon>
    </lineage>
</organism>
<evidence type="ECO:0000313" key="2">
    <source>
        <dbReference type="EMBL" id="RPA78932.1"/>
    </source>
</evidence>
<evidence type="ECO:0008006" key="4">
    <source>
        <dbReference type="Google" id="ProtNLM"/>
    </source>
</evidence>
<dbReference type="InterPro" id="IPR036770">
    <property type="entry name" value="Ankyrin_rpt-contain_sf"/>
</dbReference>
<accession>A0A3N4HYL6</accession>
<gene>
    <name evidence="2" type="ORF">BJ508DRAFT_151092</name>
</gene>
<protein>
    <recommendedName>
        <fullName evidence="4">Ankyrin</fullName>
    </recommendedName>
</protein>
<keyword evidence="3" id="KW-1185">Reference proteome</keyword>
<dbReference type="Proteomes" id="UP000275078">
    <property type="component" value="Unassembled WGS sequence"/>
</dbReference>